<dbReference type="Pfam" id="PF13489">
    <property type="entry name" value="Methyltransf_23"/>
    <property type="match status" value="1"/>
</dbReference>
<proteinExistence type="predicted"/>
<dbReference type="CDD" id="cd02440">
    <property type="entry name" value="AdoMet_MTases"/>
    <property type="match status" value="1"/>
</dbReference>
<dbReference type="Gene3D" id="3.40.50.150">
    <property type="entry name" value="Vaccinia Virus protein VP39"/>
    <property type="match status" value="1"/>
</dbReference>
<dbReference type="Proteomes" id="UP001500957">
    <property type="component" value="Unassembled WGS sequence"/>
</dbReference>
<evidence type="ECO:0000313" key="1">
    <source>
        <dbReference type="EMBL" id="GAA0613070.1"/>
    </source>
</evidence>
<evidence type="ECO:0000313" key="2">
    <source>
        <dbReference type="Proteomes" id="UP001500957"/>
    </source>
</evidence>
<dbReference type="RefSeq" id="WP_344602988.1">
    <property type="nucleotide sequence ID" value="NZ_BAAAHE010000010.1"/>
</dbReference>
<dbReference type="EMBL" id="BAAAHE010000010">
    <property type="protein sequence ID" value="GAA0613070.1"/>
    <property type="molecule type" value="Genomic_DNA"/>
</dbReference>
<dbReference type="SUPFAM" id="SSF53335">
    <property type="entry name" value="S-adenosyl-L-methionine-dependent methyltransferases"/>
    <property type="match status" value="1"/>
</dbReference>
<keyword evidence="2" id="KW-1185">Reference proteome</keyword>
<keyword evidence="1" id="KW-0808">Transferase</keyword>
<organism evidence="1 2">
    <name type="scientific">Sporichthya brevicatena</name>
    <dbReference type="NCBI Taxonomy" id="171442"/>
    <lineage>
        <taxon>Bacteria</taxon>
        <taxon>Bacillati</taxon>
        <taxon>Actinomycetota</taxon>
        <taxon>Actinomycetes</taxon>
        <taxon>Sporichthyales</taxon>
        <taxon>Sporichthyaceae</taxon>
        <taxon>Sporichthya</taxon>
    </lineage>
</organism>
<protein>
    <submittedName>
        <fullName evidence="1">Class I SAM-dependent methyltransferase</fullName>
    </submittedName>
</protein>
<name>A0ABP3RM44_9ACTN</name>
<dbReference type="GO" id="GO:0008168">
    <property type="term" value="F:methyltransferase activity"/>
    <property type="evidence" value="ECO:0007669"/>
    <property type="project" value="UniProtKB-KW"/>
</dbReference>
<comment type="caution">
    <text evidence="1">The sequence shown here is derived from an EMBL/GenBank/DDBJ whole genome shotgun (WGS) entry which is preliminary data.</text>
</comment>
<sequence>MTAEADAPEMTPELAAQIAAIRAKYAADVANGLDHFFEPPRTTCPWCFSSKLRTHLTSGDQIQHKPGRFTLMACRSCGHIFQNPRLSLEGLEYYYRDFYDGIGGAQVEAGFELGKDGNLARAQHLKQFFPADPPRRWVDVGTGYGHFCRDARELWPDTRFEGLDMGVSVEEGKERGWLDEAHRGFLPELAPGLAGQFDVVSMHHYLEHTRDPRLELDSAAMLLRKGGILMIEVPNPESIFGRVVGRWWFPWLQPQHLNFVPRGNLMQALRHRGLTPVLEVRGESHIPVDFTFLVALPMLWFAPYPGMPWMSEDIDPAQQKRFERVLKIGPKAHAAVQPLEKLRTKLAHVTDRGNTYRVLARKV</sequence>
<dbReference type="InterPro" id="IPR029063">
    <property type="entry name" value="SAM-dependent_MTases_sf"/>
</dbReference>
<keyword evidence="1" id="KW-0489">Methyltransferase</keyword>
<reference evidence="2" key="1">
    <citation type="journal article" date="2019" name="Int. J. Syst. Evol. Microbiol.">
        <title>The Global Catalogue of Microorganisms (GCM) 10K type strain sequencing project: providing services to taxonomists for standard genome sequencing and annotation.</title>
        <authorList>
            <consortium name="The Broad Institute Genomics Platform"/>
            <consortium name="The Broad Institute Genome Sequencing Center for Infectious Disease"/>
            <person name="Wu L."/>
            <person name="Ma J."/>
        </authorList>
    </citation>
    <scope>NUCLEOTIDE SEQUENCE [LARGE SCALE GENOMIC DNA]</scope>
    <source>
        <strain evidence="2">JCM 10671</strain>
    </source>
</reference>
<dbReference type="GO" id="GO:0032259">
    <property type="term" value="P:methylation"/>
    <property type="evidence" value="ECO:0007669"/>
    <property type="project" value="UniProtKB-KW"/>
</dbReference>
<accession>A0ABP3RM44</accession>
<gene>
    <name evidence="1" type="ORF">GCM10009547_13700</name>
</gene>